<organism evidence="8 9">
    <name type="scientific">Trametes coccinea (strain BRFM310)</name>
    <name type="common">Pycnoporus coccineus</name>
    <dbReference type="NCBI Taxonomy" id="1353009"/>
    <lineage>
        <taxon>Eukaryota</taxon>
        <taxon>Fungi</taxon>
        <taxon>Dikarya</taxon>
        <taxon>Basidiomycota</taxon>
        <taxon>Agaricomycotina</taxon>
        <taxon>Agaricomycetes</taxon>
        <taxon>Polyporales</taxon>
        <taxon>Polyporaceae</taxon>
        <taxon>Trametes</taxon>
    </lineage>
</organism>
<dbReference type="AlphaFoldDB" id="A0A1Y2I8J0"/>
<gene>
    <name evidence="8" type="ORF">PYCCODRAFT_1201742</name>
</gene>
<dbReference type="EMBL" id="KZ084159">
    <property type="protein sequence ID" value="OSC97023.1"/>
    <property type="molecule type" value="Genomic_DNA"/>
</dbReference>
<reference evidence="8 9" key="1">
    <citation type="journal article" date="2015" name="Biotechnol. Biofuels">
        <title>Enhanced degradation of softwood versus hardwood by the white-rot fungus Pycnoporus coccineus.</title>
        <authorList>
            <person name="Couturier M."/>
            <person name="Navarro D."/>
            <person name="Chevret D."/>
            <person name="Henrissat B."/>
            <person name="Piumi F."/>
            <person name="Ruiz-Duenas F.J."/>
            <person name="Martinez A.T."/>
            <person name="Grigoriev I.V."/>
            <person name="Riley R."/>
            <person name="Lipzen A."/>
            <person name="Berrin J.G."/>
            <person name="Master E.R."/>
            <person name="Rosso M.N."/>
        </authorList>
    </citation>
    <scope>NUCLEOTIDE SEQUENCE [LARGE SCALE GENOMIC DNA]</scope>
    <source>
        <strain evidence="8 9">BRFM310</strain>
    </source>
</reference>
<evidence type="ECO:0000256" key="2">
    <source>
        <dbReference type="ARBA" id="ARBA00022525"/>
    </source>
</evidence>
<evidence type="ECO:0000256" key="4">
    <source>
        <dbReference type="ARBA" id="ARBA00023157"/>
    </source>
</evidence>
<dbReference type="InterPro" id="IPR008427">
    <property type="entry name" value="Extracellular_membr_CFEM_dom"/>
</dbReference>
<feature type="signal peptide" evidence="6">
    <location>
        <begin position="1"/>
        <end position="21"/>
    </location>
</feature>
<evidence type="ECO:0000259" key="7">
    <source>
        <dbReference type="PROSITE" id="PS52012"/>
    </source>
</evidence>
<dbReference type="GO" id="GO:0005576">
    <property type="term" value="C:extracellular region"/>
    <property type="evidence" value="ECO:0007669"/>
    <property type="project" value="UniProtKB-SubCell"/>
</dbReference>
<keyword evidence="4" id="KW-1015">Disulfide bond</keyword>
<keyword evidence="3 6" id="KW-0732">Signal</keyword>
<dbReference type="Pfam" id="PF05730">
    <property type="entry name" value="CFEM"/>
    <property type="match status" value="1"/>
</dbReference>
<feature type="compositionally biased region" description="Low complexity" evidence="5">
    <location>
        <begin position="149"/>
        <end position="161"/>
    </location>
</feature>
<name>A0A1Y2I8J0_TRAC3</name>
<evidence type="ECO:0000256" key="1">
    <source>
        <dbReference type="ARBA" id="ARBA00004613"/>
    </source>
</evidence>
<sequence>MLDRWFTVVPTVLTFLLAVAAKPLSRDDVSQCSINCVVNTGFSDGCVDFTDLQCICTNGVFLQGTLACIQQECTPADVAEALSLYSDECGSSATLLTSATQVGMSHSSTEALESASVLPGPPPVISDPDTNRHTIAATAQASSRHAPPTTSSLSSTRRSTSVPEPSSTGWAVVSSSISTLPASSSSTNQSSQTIITPTRSVLVATTITFATTDVDEGATTDTPDTIRETTSSLRATTTAGRASNAAPKINLDVNRAFRGMGLCCLGMLIGIALIS</sequence>
<evidence type="ECO:0000256" key="5">
    <source>
        <dbReference type="SAM" id="MobiDB-lite"/>
    </source>
</evidence>
<dbReference type="OrthoDB" id="2752194at2759"/>
<dbReference type="Proteomes" id="UP000193067">
    <property type="component" value="Unassembled WGS sequence"/>
</dbReference>
<evidence type="ECO:0000313" key="8">
    <source>
        <dbReference type="EMBL" id="OSC97023.1"/>
    </source>
</evidence>
<accession>A0A1Y2I8J0</accession>
<dbReference type="PROSITE" id="PS52012">
    <property type="entry name" value="CFEM"/>
    <property type="match status" value="1"/>
</dbReference>
<proteinExistence type="predicted"/>
<evidence type="ECO:0000313" key="9">
    <source>
        <dbReference type="Proteomes" id="UP000193067"/>
    </source>
</evidence>
<feature type="domain" description="CFEM" evidence="7">
    <location>
        <begin position="4"/>
        <end position="116"/>
    </location>
</feature>
<comment type="subcellular location">
    <subcellularLocation>
        <location evidence="1">Secreted</location>
    </subcellularLocation>
</comment>
<feature type="chain" id="PRO_5012056367" description="CFEM domain-containing protein" evidence="6">
    <location>
        <begin position="22"/>
        <end position="275"/>
    </location>
</feature>
<keyword evidence="9" id="KW-1185">Reference proteome</keyword>
<evidence type="ECO:0000256" key="6">
    <source>
        <dbReference type="SAM" id="SignalP"/>
    </source>
</evidence>
<evidence type="ECO:0000256" key="3">
    <source>
        <dbReference type="ARBA" id="ARBA00022729"/>
    </source>
</evidence>
<protein>
    <recommendedName>
        <fullName evidence="7">CFEM domain-containing protein</fullName>
    </recommendedName>
</protein>
<feature type="region of interest" description="Disordered" evidence="5">
    <location>
        <begin position="110"/>
        <end position="169"/>
    </location>
</feature>
<keyword evidence="2" id="KW-0964">Secreted</keyword>